<keyword evidence="8" id="KW-0949">S-adenosyl-L-methionine</keyword>
<sequence length="367" mass="39450">MTLERSQFVPDRVWPFDPGSQTYGSVVDRAADPRRWTELVGADVQLVTQWDDGGHDGGAEPGRVPSSSASMPTVVRAMLRALDPRPGGHYLEVGTGTGETAARLARAVGPEGSVTSLEIDAKLAAGARANLERAGVRNVKVIHTDAWHGRPEGAPYDGVHVTCGVRRIPSAWVTQCVPGARIVAPWGTDFTPHDWLLTLEVAADGSASGRFGMGLSFMKMRAQRRAHPDHDAYAPPGWLDRARRRETELTGAEARSTAIGDAALAIGLQVPDCTQHYAATDDAVTVWLYSLTDNSMAAAGFADGMVSQAAQSGPRSLWDELEAAWHRWLAHGRPASHQFGLTVDAQGQRPWLAPENGRRIPIGPQPT</sequence>
<comment type="subcellular location">
    <subcellularLocation>
        <location evidence="1">Cytoplasm</location>
    </subcellularLocation>
</comment>
<dbReference type="SUPFAM" id="SSF53335">
    <property type="entry name" value="S-adenosyl-L-methionine-dependent methyltransferases"/>
    <property type="match status" value="1"/>
</dbReference>
<dbReference type="Pfam" id="PF01135">
    <property type="entry name" value="PCMT"/>
    <property type="match status" value="1"/>
</dbReference>
<dbReference type="RefSeq" id="WP_358351197.1">
    <property type="nucleotide sequence ID" value="NZ_JBEZFP010000015.1"/>
</dbReference>
<dbReference type="CDD" id="cd02440">
    <property type="entry name" value="AdoMet_MTases"/>
    <property type="match status" value="1"/>
</dbReference>
<evidence type="ECO:0000256" key="4">
    <source>
        <dbReference type="ARBA" id="ARBA00013346"/>
    </source>
</evidence>
<proteinExistence type="inferred from homology"/>
<evidence type="ECO:0000256" key="1">
    <source>
        <dbReference type="ARBA" id="ARBA00004496"/>
    </source>
</evidence>
<comment type="caution">
    <text evidence="13">The sequence shown here is derived from an EMBL/GenBank/DDBJ whole genome shotgun (WGS) entry which is preliminary data.</text>
</comment>
<dbReference type="PANTHER" id="PTHR11579">
    <property type="entry name" value="PROTEIN-L-ISOASPARTATE O-METHYLTRANSFERASE"/>
    <property type="match status" value="1"/>
</dbReference>
<dbReference type="EC" id="2.1.1.77" evidence="3"/>
<evidence type="ECO:0000313" key="13">
    <source>
        <dbReference type="EMBL" id="MEU8133545.1"/>
    </source>
</evidence>
<dbReference type="PANTHER" id="PTHR11579:SF0">
    <property type="entry name" value="PROTEIN-L-ISOASPARTATE(D-ASPARTATE) O-METHYLTRANSFERASE"/>
    <property type="match status" value="1"/>
</dbReference>
<protein>
    <recommendedName>
        <fullName evidence="4">Protein-L-isoaspartate O-methyltransferase</fullName>
        <ecNumber evidence="3">2.1.1.77</ecNumber>
    </recommendedName>
    <alternativeName>
        <fullName evidence="11">L-isoaspartyl protein carboxyl methyltransferase</fullName>
    </alternativeName>
    <alternativeName>
        <fullName evidence="9">Protein L-isoaspartyl methyltransferase</fullName>
    </alternativeName>
    <alternativeName>
        <fullName evidence="10">Protein-beta-aspartate methyltransferase</fullName>
    </alternativeName>
</protein>
<evidence type="ECO:0000256" key="8">
    <source>
        <dbReference type="ARBA" id="ARBA00022691"/>
    </source>
</evidence>
<evidence type="ECO:0000256" key="2">
    <source>
        <dbReference type="ARBA" id="ARBA00005369"/>
    </source>
</evidence>
<feature type="region of interest" description="Disordered" evidence="12">
    <location>
        <begin position="51"/>
        <end position="70"/>
    </location>
</feature>
<keyword evidence="6 13" id="KW-0489">Methyltransferase</keyword>
<evidence type="ECO:0000256" key="6">
    <source>
        <dbReference type="ARBA" id="ARBA00022603"/>
    </source>
</evidence>
<keyword evidence="5" id="KW-0963">Cytoplasm</keyword>
<keyword evidence="14" id="KW-1185">Reference proteome</keyword>
<evidence type="ECO:0000256" key="7">
    <source>
        <dbReference type="ARBA" id="ARBA00022679"/>
    </source>
</evidence>
<evidence type="ECO:0000256" key="12">
    <source>
        <dbReference type="SAM" id="MobiDB-lite"/>
    </source>
</evidence>
<dbReference type="Gene3D" id="3.40.50.150">
    <property type="entry name" value="Vaccinia Virus protein VP39"/>
    <property type="match status" value="1"/>
</dbReference>
<dbReference type="InterPro" id="IPR000682">
    <property type="entry name" value="PCMT"/>
</dbReference>
<keyword evidence="7" id="KW-0808">Transferase</keyword>
<dbReference type="GO" id="GO:0008168">
    <property type="term" value="F:methyltransferase activity"/>
    <property type="evidence" value="ECO:0007669"/>
    <property type="project" value="UniProtKB-KW"/>
</dbReference>
<dbReference type="GO" id="GO:0032259">
    <property type="term" value="P:methylation"/>
    <property type="evidence" value="ECO:0007669"/>
    <property type="project" value="UniProtKB-KW"/>
</dbReference>
<evidence type="ECO:0000256" key="11">
    <source>
        <dbReference type="ARBA" id="ARBA00031350"/>
    </source>
</evidence>
<evidence type="ECO:0000256" key="5">
    <source>
        <dbReference type="ARBA" id="ARBA00022490"/>
    </source>
</evidence>
<evidence type="ECO:0000256" key="9">
    <source>
        <dbReference type="ARBA" id="ARBA00030757"/>
    </source>
</evidence>
<dbReference type="Proteomes" id="UP001551482">
    <property type="component" value="Unassembled WGS sequence"/>
</dbReference>
<name>A0ABV3DCR6_9ACTN</name>
<dbReference type="EMBL" id="JBEZFP010000015">
    <property type="protein sequence ID" value="MEU8133545.1"/>
    <property type="molecule type" value="Genomic_DNA"/>
</dbReference>
<evidence type="ECO:0000256" key="3">
    <source>
        <dbReference type="ARBA" id="ARBA00011890"/>
    </source>
</evidence>
<reference evidence="13 14" key="1">
    <citation type="submission" date="2024-06" db="EMBL/GenBank/DDBJ databases">
        <title>The Natural Products Discovery Center: Release of the First 8490 Sequenced Strains for Exploring Actinobacteria Biosynthetic Diversity.</title>
        <authorList>
            <person name="Kalkreuter E."/>
            <person name="Kautsar S.A."/>
            <person name="Yang D."/>
            <person name="Bader C.D."/>
            <person name="Teijaro C.N."/>
            <person name="Fluegel L."/>
            <person name="Davis C.M."/>
            <person name="Simpson J.R."/>
            <person name="Lauterbach L."/>
            <person name="Steele A.D."/>
            <person name="Gui C."/>
            <person name="Meng S."/>
            <person name="Li G."/>
            <person name="Viehrig K."/>
            <person name="Ye F."/>
            <person name="Su P."/>
            <person name="Kiefer A.F."/>
            <person name="Nichols A."/>
            <person name="Cepeda A.J."/>
            <person name="Yan W."/>
            <person name="Fan B."/>
            <person name="Jiang Y."/>
            <person name="Adhikari A."/>
            <person name="Zheng C.-J."/>
            <person name="Schuster L."/>
            <person name="Cowan T.M."/>
            <person name="Smanski M.J."/>
            <person name="Chevrette M.G."/>
            <person name="De Carvalho L.P.S."/>
            <person name="Shen B."/>
        </authorList>
    </citation>
    <scope>NUCLEOTIDE SEQUENCE [LARGE SCALE GENOMIC DNA]</scope>
    <source>
        <strain evidence="13 14">NPDC048946</strain>
    </source>
</reference>
<evidence type="ECO:0000313" key="14">
    <source>
        <dbReference type="Proteomes" id="UP001551482"/>
    </source>
</evidence>
<accession>A0ABV3DCR6</accession>
<gene>
    <name evidence="13" type="ORF">AB0C36_08570</name>
</gene>
<organism evidence="13 14">
    <name type="scientific">Streptodolium elevatio</name>
    <dbReference type="NCBI Taxonomy" id="3157996"/>
    <lineage>
        <taxon>Bacteria</taxon>
        <taxon>Bacillati</taxon>
        <taxon>Actinomycetota</taxon>
        <taxon>Actinomycetes</taxon>
        <taxon>Kitasatosporales</taxon>
        <taxon>Streptomycetaceae</taxon>
        <taxon>Streptodolium</taxon>
    </lineage>
</organism>
<comment type="similarity">
    <text evidence="2">Belongs to the methyltransferase superfamily. L-isoaspartyl/D-aspartyl protein methyltransferase family.</text>
</comment>
<evidence type="ECO:0000256" key="10">
    <source>
        <dbReference type="ARBA" id="ARBA00031323"/>
    </source>
</evidence>
<dbReference type="InterPro" id="IPR029063">
    <property type="entry name" value="SAM-dependent_MTases_sf"/>
</dbReference>